<sequence length="76" mass="8471">MRDQIVNLNYMLAKSHIKSRPFVLWCYCDKLEISSYLAAAPSPRSGVASRWGPPVSLLLSSLIARAVRLVVVRDAL</sequence>
<keyword evidence="2" id="KW-1185">Reference proteome</keyword>
<name>A0A0E0LNW9_ORYPU</name>
<dbReference type="EnsemblPlants" id="OPUNC07G22420.1">
    <property type="protein sequence ID" value="OPUNC07G22420.1"/>
    <property type="gene ID" value="OPUNC07G22420"/>
</dbReference>
<accession>A0A0E0LNW9</accession>
<organism evidence="1">
    <name type="scientific">Oryza punctata</name>
    <name type="common">Red rice</name>
    <dbReference type="NCBI Taxonomy" id="4537"/>
    <lineage>
        <taxon>Eukaryota</taxon>
        <taxon>Viridiplantae</taxon>
        <taxon>Streptophyta</taxon>
        <taxon>Embryophyta</taxon>
        <taxon>Tracheophyta</taxon>
        <taxon>Spermatophyta</taxon>
        <taxon>Magnoliopsida</taxon>
        <taxon>Liliopsida</taxon>
        <taxon>Poales</taxon>
        <taxon>Poaceae</taxon>
        <taxon>BOP clade</taxon>
        <taxon>Oryzoideae</taxon>
        <taxon>Oryzeae</taxon>
        <taxon>Oryzinae</taxon>
        <taxon>Oryza</taxon>
    </lineage>
</organism>
<dbReference type="HOGENOM" id="CLU_2658798_0_0_1"/>
<evidence type="ECO:0000313" key="1">
    <source>
        <dbReference type="EnsemblPlants" id="OPUNC07G22420.1"/>
    </source>
</evidence>
<dbReference type="Proteomes" id="UP000026962">
    <property type="component" value="Chromosome 7"/>
</dbReference>
<dbReference type="AlphaFoldDB" id="A0A0E0LNW9"/>
<reference evidence="1" key="2">
    <citation type="submission" date="2018-05" db="EMBL/GenBank/DDBJ databases">
        <title>OpunRS2 (Oryza punctata Reference Sequence Version 2).</title>
        <authorList>
            <person name="Zhang J."/>
            <person name="Kudrna D."/>
            <person name="Lee S."/>
            <person name="Talag J."/>
            <person name="Welchert J."/>
            <person name="Wing R.A."/>
        </authorList>
    </citation>
    <scope>NUCLEOTIDE SEQUENCE [LARGE SCALE GENOMIC DNA]</scope>
</reference>
<proteinExistence type="predicted"/>
<dbReference type="STRING" id="4537.A0A0E0LNW9"/>
<reference evidence="1" key="1">
    <citation type="submission" date="2015-04" db="UniProtKB">
        <authorList>
            <consortium name="EnsemblPlants"/>
        </authorList>
    </citation>
    <scope>IDENTIFICATION</scope>
</reference>
<dbReference type="Gramene" id="OPUNC07G22420.1">
    <property type="protein sequence ID" value="OPUNC07G22420.1"/>
    <property type="gene ID" value="OPUNC07G22420"/>
</dbReference>
<evidence type="ECO:0000313" key="2">
    <source>
        <dbReference type="Proteomes" id="UP000026962"/>
    </source>
</evidence>
<protein>
    <submittedName>
        <fullName evidence="1">Uncharacterized protein</fullName>
    </submittedName>
</protein>